<dbReference type="GO" id="GO:0003723">
    <property type="term" value="F:RNA binding"/>
    <property type="evidence" value="ECO:0007669"/>
    <property type="project" value="TreeGrafter"/>
</dbReference>
<feature type="compositionally biased region" description="Basic and acidic residues" evidence="1">
    <location>
        <begin position="447"/>
        <end position="458"/>
    </location>
</feature>
<accession>A0A9P8CKP6</accession>
<organism evidence="3 4">
    <name type="scientific">Emericellopsis atlantica</name>
    <dbReference type="NCBI Taxonomy" id="2614577"/>
    <lineage>
        <taxon>Eukaryota</taxon>
        <taxon>Fungi</taxon>
        <taxon>Dikarya</taxon>
        <taxon>Ascomycota</taxon>
        <taxon>Pezizomycotina</taxon>
        <taxon>Sordariomycetes</taxon>
        <taxon>Hypocreomycetidae</taxon>
        <taxon>Hypocreales</taxon>
        <taxon>Bionectriaceae</taxon>
        <taxon>Emericellopsis</taxon>
    </lineage>
</organism>
<dbReference type="GO" id="GO:0000494">
    <property type="term" value="P:box C/D sno(s)RNA 3'-end processing"/>
    <property type="evidence" value="ECO:0007669"/>
    <property type="project" value="TreeGrafter"/>
</dbReference>
<feature type="compositionally biased region" description="Gly residues" evidence="1">
    <location>
        <begin position="550"/>
        <end position="559"/>
    </location>
</feature>
<dbReference type="OrthoDB" id="5596992at2759"/>
<feature type="region of interest" description="Disordered" evidence="1">
    <location>
        <begin position="447"/>
        <end position="583"/>
    </location>
</feature>
<protein>
    <recommendedName>
        <fullName evidence="2">Swiss Army Knife RNA repair protein HAD domain-containing protein</fullName>
    </recommendedName>
</protein>
<evidence type="ECO:0000313" key="3">
    <source>
        <dbReference type="EMBL" id="KAG9250573.1"/>
    </source>
</evidence>
<dbReference type="GO" id="GO:0031428">
    <property type="term" value="C:box C/D methylation guide snoRNP complex"/>
    <property type="evidence" value="ECO:0007669"/>
    <property type="project" value="TreeGrafter"/>
</dbReference>
<dbReference type="PANTHER" id="PTHR10335:SF23">
    <property type="entry name" value="OB FOLD-CONTAINING PROTEIN, NUCLEIC ACID BINDING"/>
    <property type="match status" value="1"/>
</dbReference>
<feature type="compositionally biased region" description="Basic and acidic residues" evidence="1">
    <location>
        <begin position="534"/>
        <end position="543"/>
    </location>
</feature>
<feature type="compositionally biased region" description="Gly residues" evidence="1">
    <location>
        <begin position="491"/>
        <end position="530"/>
    </location>
</feature>
<dbReference type="AlphaFoldDB" id="A0A9P8CKP6"/>
<dbReference type="GO" id="GO:0032040">
    <property type="term" value="C:small-subunit processome"/>
    <property type="evidence" value="ECO:0007669"/>
    <property type="project" value="TreeGrafter"/>
</dbReference>
<dbReference type="RefSeq" id="XP_046114497.1">
    <property type="nucleotide sequence ID" value="XM_046264195.1"/>
</dbReference>
<dbReference type="Pfam" id="PF10307">
    <property type="entry name" value="HAD_SAK_1"/>
    <property type="match status" value="1"/>
</dbReference>
<name>A0A9P8CKP6_9HYPO</name>
<evidence type="ECO:0000313" key="4">
    <source>
        <dbReference type="Proteomes" id="UP000887229"/>
    </source>
</evidence>
<dbReference type="EMBL" id="MU251276">
    <property type="protein sequence ID" value="KAG9250573.1"/>
    <property type="molecule type" value="Genomic_DNA"/>
</dbReference>
<comment type="caution">
    <text evidence="3">The sequence shown here is derived from an EMBL/GenBank/DDBJ whole genome shotgun (WGS) entry which is preliminary data.</text>
</comment>
<dbReference type="GO" id="GO:0008649">
    <property type="term" value="F:rRNA methyltransferase activity"/>
    <property type="evidence" value="ECO:0007669"/>
    <property type="project" value="TreeGrafter"/>
</dbReference>
<dbReference type="GeneID" id="70295098"/>
<dbReference type="InterPro" id="IPR018812">
    <property type="entry name" value="SAK_HAD"/>
</dbReference>
<keyword evidence="4" id="KW-1185">Reference proteome</keyword>
<evidence type="ECO:0000256" key="1">
    <source>
        <dbReference type="SAM" id="MobiDB-lite"/>
    </source>
</evidence>
<feature type="domain" description="Swiss Army Knife RNA repair protein HAD" evidence="2">
    <location>
        <begin position="89"/>
        <end position="292"/>
    </location>
</feature>
<feature type="compositionally biased region" description="Polar residues" evidence="1">
    <location>
        <begin position="34"/>
        <end position="47"/>
    </location>
</feature>
<proteinExistence type="predicted"/>
<evidence type="ECO:0000259" key="2">
    <source>
        <dbReference type="Pfam" id="PF10307"/>
    </source>
</evidence>
<gene>
    <name evidence="3" type="ORF">F5Z01DRAFT_665898</name>
</gene>
<dbReference type="GO" id="GO:1990259">
    <property type="term" value="F:histone H2AQ104 methyltransferase activity"/>
    <property type="evidence" value="ECO:0007669"/>
    <property type="project" value="TreeGrafter"/>
</dbReference>
<dbReference type="Proteomes" id="UP000887229">
    <property type="component" value="Unassembled WGS sequence"/>
</dbReference>
<feature type="region of interest" description="Disordered" evidence="1">
    <location>
        <begin position="34"/>
        <end position="56"/>
    </location>
</feature>
<feature type="compositionally biased region" description="Gly residues" evidence="1">
    <location>
        <begin position="567"/>
        <end position="583"/>
    </location>
</feature>
<reference evidence="3" key="1">
    <citation type="journal article" date="2021" name="IMA Fungus">
        <title>Genomic characterization of three marine fungi, including Emericellopsis atlantica sp. nov. with signatures of a generalist lifestyle and marine biomass degradation.</title>
        <authorList>
            <person name="Hagestad O.C."/>
            <person name="Hou L."/>
            <person name="Andersen J.H."/>
            <person name="Hansen E.H."/>
            <person name="Altermark B."/>
            <person name="Li C."/>
            <person name="Kuhnert E."/>
            <person name="Cox R.J."/>
            <person name="Crous P.W."/>
            <person name="Spatafora J.W."/>
            <person name="Lail K."/>
            <person name="Amirebrahimi M."/>
            <person name="Lipzen A."/>
            <person name="Pangilinan J."/>
            <person name="Andreopoulos W."/>
            <person name="Hayes R.D."/>
            <person name="Ng V."/>
            <person name="Grigoriev I.V."/>
            <person name="Jackson S.A."/>
            <person name="Sutton T.D.S."/>
            <person name="Dobson A.D.W."/>
            <person name="Rama T."/>
        </authorList>
    </citation>
    <scope>NUCLEOTIDE SEQUENCE</scope>
    <source>
        <strain evidence="3">TS7</strain>
    </source>
</reference>
<sequence>MIPRTSRRPILRSFPASTTTMASAYAVLNGPTSSHANAASTNQQQQEPAPFTRTGLSRWSVLPPSQTLPPVSQIKSLHVYDFDNTLFKTPLPNPSLWQGPTIGILTSQDTLANGGWWHDARILTATGEGIEKEEPRAWEGWWNDKIVDLVRLSMKQPDALTVLLTGRAESGFAELVKRFVKAKGLEFDMIGLKPVVSPDSLRFVSTMHFKQLFLNALMETYSQALDIRIYEDRPKHTKGFRDFLAEYNRRQAETPTRGPIAAEVIQVADTNRSLDPVVEIAEVQHMINAHNAIAQRDPGRKRYVIKKTVFFTSYIIAQEDSDRLLRLANIPASRGDGTMLFHGNNILICPRPNTPAHLVQKAGGMGAKMKWQLTGFGTYHDRIWAASLQPVPHDASYHTDHHVPMVVLALKKGAKPAEASKIDRWTPVSVEDAIVFETTVGEKVSLRIEAEGGADHGHRGSKRKQREEESSPGEWPRQGPGHNARGHHTSGRGGGGKAGGRGHQNRGGGANKGGNQRGGRGRGRGAGGGFNYRSLDDVGRHGNDGYAQRRGGGGNGGGRGRGHGHGRGGGGGQAGGQDVGSYY</sequence>
<dbReference type="PANTHER" id="PTHR10335">
    <property type="entry name" value="RRNA 2-O-METHYLTRANSFERASE FIBRILLARIN"/>
    <property type="match status" value="1"/>
</dbReference>